<dbReference type="EMBL" id="AEYX01000046">
    <property type="protein sequence ID" value="EGG43098.1"/>
    <property type="molecule type" value="Genomic_DNA"/>
</dbReference>
<gene>
    <name evidence="2" type="ORF">SGM_6238</name>
</gene>
<reference evidence="2 3" key="1">
    <citation type="journal article" date="2011" name="J. Bacteriol.">
        <title>Draft genome sequence of the marine bacterium Streptomyces griseoaurantiacus M045, which produces novel manumycin-type antibiotics with a pABA core component.</title>
        <authorList>
            <person name="Li F."/>
            <person name="Jiang P."/>
            <person name="Zheng H."/>
            <person name="Wang S."/>
            <person name="Zhao G."/>
            <person name="Qin S."/>
            <person name="Liu Z."/>
        </authorList>
    </citation>
    <scope>NUCLEOTIDE SEQUENCE [LARGE SCALE GENOMIC DNA]</scope>
    <source>
        <strain evidence="2 3">M045</strain>
    </source>
</reference>
<evidence type="ECO:0000256" key="1">
    <source>
        <dbReference type="SAM" id="MobiDB-lite"/>
    </source>
</evidence>
<dbReference type="STRING" id="996637.SGM_6238"/>
<feature type="compositionally biased region" description="Basic and acidic residues" evidence="1">
    <location>
        <begin position="114"/>
        <end position="125"/>
    </location>
</feature>
<keyword evidence="3" id="KW-1185">Reference proteome</keyword>
<comment type="caution">
    <text evidence="2">The sequence shown here is derived from an EMBL/GenBank/DDBJ whole genome shotgun (WGS) entry which is preliminary data.</text>
</comment>
<dbReference type="AlphaFoldDB" id="F3NTD8"/>
<name>F3NTD8_9ACTN</name>
<proteinExistence type="predicted"/>
<organism evidence="2 3">
    <name type="scientific">Streptomyces griseoaurantiacus M045</name>
    <dbReference type="NCBI Taxonomy" id="996637"/>
    <lineage>
        <taxon>Bacteria</taxon>
        <taxon>Bacillati</taxon>
        <taxon>Actinomycetota</taxon>
        <taxon>Actinomycetes</taxon>
        <taxon>Kitasatosporales</taxon>
        <taxon>Streptomycetaceae</taxon>
        <taxon>Streptomyces</taxon>
        <taxon>Streptomyces aurantiacus group</taxon>
    </lineage>
</organism>
<sequence length="203" mass="20591">MAEELQFLLGREVTADAEVGGVPDQGALEGDAQGAVLQLTGAQGHEGVPGEQAGAYGGPLRVSGGVVEVDLVDRADLDALAVERLAADQIAGVDVGLHGPVPPGCACREHHETACSGRRPLENRSEGAAGRLVDGRRPRAGESSGHSPGAPKEQILPGISQAPVPRGRGHSGKQSGYRRCPLSPTVKAAVPAEGLSGEALRSG</sequence>
<evidence type="ECO:0000313" key="3">
    <source>
        <dbReference type="Proteomes" id="UP000003022"/>
    </source>
</evidence>
<evidence type="ECO:0000313" key="2">
    <source>
        <dbReference type="EMBL" id="EGG43098.1"/>
    </source>
</evidence>
<dbReference type="Proteomes" id="UP000003022">
    <property type="component" value="Unassembled WGS sequence"/>
</dbReference>
<accession>F3NTD8</accession>
<feature type="region of interest" description="Disordered" evidence="1">
    <location>
        <begin position="114"/>
        <end position="203"/>
    </location>
</feature>
<protein>
    <submittedName>
        <fullName evidence="2">Uncharacterized protein</fullName>
    </submittedName>
</protein>